<sequence length="126" mass="14375">MSAIAEFESCDRRPVQKKLHRVTKLMALAIKFQEMLRRGEAHDLTDLARIGNVSQPRMSQIMALNLLAPDIQQALLDLPPQGPGKPFLHEKRIRPITAILDWQEQRRAWDEILAQEAELAEAENAD</sequence>
<evidence type="ECO:0000313" key="1">
    <source>
        <dbReference type="EMBL" id="KAA5541570.1"/>
    </source>
</evidence>
<evidence type="ECO:0000313" key="2">
    <source>
        <dbReference type="Proteomes" id="UP000324479"/>
    </source>
</evidence>
<organism evidence="1 2">
    <name type="scientific">Roseiconus nitratireducens</name>
    <dbReference type="NCBI Taxonomy" id="2605748"/>
    <lineage>
        <taxon>Bacteria</taxon>
        <taxon>Pseudomonadati</taxon>
        <taxon>Planctomycetota</taxon>
        <taxon>Planctomycetia</taxon>
        <taxon>Pirellulales</taxon>
        <taxon>Pirellulaceae</taxon>
        <taxon>Roseiconus</taxon>
    </lineage>
</organism>
<proteinExistence type="predicted"/>
<dbReference type="EMBL" id="VWOX01000010">
    <property type="protein sequence ID" value="KAA5541570.1"/>
    <property type="molecule type" value="Genomic_DNA"/>
</dbReference>
<dbReference type="Proteomes" id="UP000324479">
    <property type="component" value="Unassembled WGS sequence"/>
</dbReference>
<keyword evidence="2" id="KW-1185">Reference proteome</keyword>
<comment type="caution">
    <text evidence="1">The sequence shown here is derived from an EMBL/GenBank/DDBJ whole genome shotgun (WGS) entry which is preliminary data.</text>
</comment>
<dbReference type="AlphaFoldDB" id="A0A5M6D4Q6"/>
<protein>
    <submittedName>
        <fullName evidence="1">Uncharacterized protein</fullName>
    </submittedName>
</protein>
<gene>
    <name evidence="1" type="ORF">FYK55_18185</name>
</gene>
<dbReference type="SUPFAM" id="SSF109709">
    <property type="entry name" value="KorB DNA-binding domain-like"/>
    <property type="match status" value="1"/>
</dbReference>
<reference evidence="1 2" key="1">
    <citation type="submission" date="2019-08" db="EMBL/GenBank/DDBJ databases">
        <authorList>
            <person name="Dhanesh K."/>
            <person name="Kumar G."/>
            <person name="Sasikala C."/>
            <person name="Venkata Ramana C."/>
        </authorList>
    </citation>
    <scope>NUCLEOTIDE SEQUENCE [LARGE SCALE GENOMIC DNA]</scope>
    <source>
        <strain evidence="1 2">JC645</strain>
    </source>
</reference>
<accession>A0A5M6D4Q6</accession>
<dbReference type="Gene3D" id="1.10.10.2830">
    <property type="match status" value="1"/>
</dbReference>
<name>A0A5M6D4Q6_9BACT</name>